<protein>
    <submittedName>
        <fullName evidence="1">Uncharacterized protein</fullName>
    </submittedName>
</protein>
<dbReference type="AlphaFoldDB" id="A0A5C3Q8N5"/>
<reference evidence="1 2" key="1">
    <citation type="journal article" date="2019" name="Nat. Ecol. Evol.">
        <title>Megaphylogeny resolves global patterns of mushroom evolution.</title>
        <authorList>
            <person name="Varga T."/>
            <person name="Krizsan K."/>
            <person name="Foldi C."/>
            <person name="Dima B."/>
            <person name="Sanchez-Garcia M."/>
            <person name="Sanchez-Ramirez S."/>
            <person name="Szollosi G.J."/>
            <person name="Szarkandi J.G."/>
            <person name="Papp V."/>
            <person name="Albert L."/>
            <person name="Andreopoulos W."/>
            <person name="Angelini C."/>
            <person name="Antonin V."/>
            <person name="Barry K.W."/>
            <person name="Bougher N.L."/>
            <person name="Buchanan P."/>
            <person name="Buyck B."/>
            <person name="Bense V."/>
            <person name="Catcheside P."/>
            <person name="Chovatia M."/>
            <person name="Cooper J."/>
            <person name="Damon W."/>
            <person name="Desjardin D."/>
            <person name="Finy P."/>
            <person name="Geml J."/>
            <person name="Haridas S."/>
            <person name="Hughes K."/>
            <person name="Justo A."/>
            <person name="Karasinski D."/>
            <person name="Kautmanova I."/>
            <person name="Kiss B."/>
            <person name="Kocsube S."/>
            <person name="Kotiranta H."/>
            <person name="LaButti K.M."/>
            <person name="Lechner B.E."/>
            <person name="Liimatainen K."/>
            <person name="Lipzen A."/>
            <person name="Lukacs Z."/>
            <person name="Mihaltcheva S."/>
            <person name="Morgado L.N."/>
            <person name="Niskanen T."/>
            <person name="Noordeloos M.E."/>
            <person name="Ohm R.A."/>
            <person name="Ortiz-Santana B."/>
            <person name="Ovrebo C."/>
            <person name="Racz N."/>
            <person name="Riley R."/>
            <person name="Savchenko A."/>
            <person name="Shiryaev A."/>
            <person name="Soop K."/>
            <person name="Spirin V."/>
            <person name="Szebenyi C."/>
            <person name="Tomsovsky M."/>
            <person name="Tulloss R.E."/>
            <person name="Uehling J."/>
            <person name="Grigoriev I.V."/>
            <person name="Vagvolgyi C."/>
            <person name="Papp T."/>
            <person name="Martin F.M."/>
            <person name="Miettinen O."/>
            <person name="Hibbett D.S."/>
            <person name="Nagy L.G."/>
        </authorList>
    </citation>
    <scope>NUCLEOTIDE SEQUENCE [LARGE SCALE GENOMIC DNA]</scope>
    <source>
        <strain evidence="1 2">HHB13444</strain>
    </source>
</reference>
<keyword evidence="2" id="KW-1185">Reference proteome</keyword>
<sequence length="150" mass="17049">MASYSKALSCRRRISCRISTEGLHRVVDVLKHHHKSSASQPSSPTQIIGRSLQCRPWTSLPTYDVIVPRWRAFRRRRLRSQLSTGIFLLPFASVELRKPSHDSEAGPLVSDASSFRVLHLCYSRPFTDKLRMKSASSAAGWQPGRTWSRT</sequence>
<accession>A0A5C3Q8N5</accession>
<dbReference type="EMBL" id="ML210965">
    <property type="protein sequence ID" value="TFK94803.1"/>
    <property type="molecule type" value="Genomic_DNA"/>
</dbReference>
<evidence type="ECO:0000313" key="2">
    <source>
        <dbReference type="Proteomes" id="UP000308197"/>
    </source>
</evidence>
<dbReference type="InParanoid" id="A0A5C3Q8N5"/>
<name>A0A5C3Q8N5_9APHY</name>
<evidence type="ECO:0000313" key="1">
    <source>
        <dbReference type="EMBL" id="TFK94803.1"/>
    </source>
</evidence>
<proteinExistence type="predicted"/>
<dbReference type="Proteomes" id="UP000308197">
    <property type="component" value="Unassembled WGS sequence"/>
</dbReference>
<gene>
    <name evidence="1" type="ORF">K466DRAFT_579691</name>
</gene>
<organism evidence="1 2">
    <name type="scientific">Polyporus arcularius HHB13444</name>
    <dbReference type="NCBI Taxonomy" id="1314778"/>
    <lineage>
        <taxon>Eukaryota</taxon>
        <taxon>Fungi</taxon>
        <taxon>Dikarya</taxon>
        <taxon>Basidiomycota</taxon>
        <taxon>Agaricomycotina</taxon>
        <taxon>Agaricomycetes</taxon>
        <taxon>Polyporales</taxon>
        <taxon>Polyporaceae</taxon>
        <taxon>Polyporus</taxon>
    </lineage>
</organism>